<dbReference type="PANTHER" id="PTHR11216">
    <property type="entry name" value="EH DOMAIN"/>
    <property type="match status" value="1"/>
</dbReference>
<dbReference type="GO" id="GO:0005737">
    <property type="term" value="C:cytoplasm"/>
    <property type="evidence" value="ECO:0007669"/>
    <property type="project" value="TreeGrafter"/>
</dbReference>
<feature type="compositionally biased region" description="Acidic residues" evidence="1">
    <location>
        <begin position="923"/>
        <end position="937"/>
    </location>
</feature>
<dbReference type="RefSeq" id="XP_040761267.1">
    <property type="nucleotide sequence ID" value="XM_040909576.1"/>
</dbReference>
<feature type="compositionally biased region" description="Polar residues" evidence="1">
    <location>
        <begin position="755"/>
        <end position="772"/>
    </location>
</feature>
<dbReference type="GeneID" id="63826605"/>
<evidence type="ECO:0000259" key="3">
    <source>
        <dbReference type="PROSITE" id="PS50031"/>
    </source>
</evidence>
<dbReference type="SUPFAM" id="SSF46934">
    <property type="entry name" value="UBA-like"/>
    <property type="match status" value="1"/>
</dbReference>
<dbReference type="Gene3D" id="1.10.8.10">
    <property type="entry name" value="DNA helicase RuvA subunit, C-terminal domain"/>
    <property type="match status" value="1"/>
</dbReference>
<feature type="compositionally biased region" description="Polar residues" evidence="1">
    <location>
        <begin position="838"/>
        <end position="855"/>
    </location>
</feature>
<dbReference type="InterPro" id="IPR009060">
    <property type="entry name" value="UBA-like_sf"/>
</dbReference>
<dbReference type="STRING" id="1314785.A0A165CVT6"/>
<dbReference type="PROSITE" id="PS50030">
    <property type="entry name" value="UBA"/>
    <property type="match status" value="1"/>
</dbReference>
<feature type="domain" description="EH" evidence="3">
    <location>
        <begin position="130"/>
        <end position="220"/>
    </location>
</feature>
<feature type="region of interest" description="Disordered" evidence="1">
    <location>
        <begin position="425"/>
        <end position="535"/>
    </location>
</feature>
<dbReference type="InterPro" id="IPR011992">
    <property type="entry name" value="EF-hand-dom_pair"/>
</dbReference>
<dbReference type="GO" id="GO:0006897">
    <property type="term" value="P:endocytosis"/>
    <property type="evidence" value="ECO:0007669"/>
    <property type="project" value="TreeGrafter"/>
</dbReference>
<feature type="compositionally biased region" description="Low complexity" evidence="1">
    <location>
        <begin position="1007"/>
        <end position="1033"/>
    </location>
</feature>
<dbReference type="Pfam" id="PF12763">
    <property type="entry name" value="EH"/>
    <property type="match status" value="3"/>
</dbReference>
<feature type="compositionally biased region" description="Low complexity" evidence="1">
    <location>
        <begin position="427"/>
        <end position="440"/>
    </location>
</feature>
<dbReference type="InterPro" id="IPR015940">
    <property type="entry name" value="UBA"/>
</dbReference>
<dbReference type="SUPFAM" id="SSF47473">
    <property type="entry name" value="EF-hand"/>
    <property type="match status" value="3"/>
</dbReference>
<feature type="compositionally biased region" description="Pro residues" evidence="1">
    <location>
        <begin position="1268"/>
        <end position="1281"/>
    </location>
</feature>
<dbReference type="SMART" id="SM00165">
    <property type="entry name" value="UBA"/>
    <property type="match status" value="1"/>
</dbReference>
<dbReference type="InterPro" id="IPR000261">
    <property type="entry name" value="EH_dom"/>
</dbReference>
<dbReference type="OrthoDB" id="524326at2759"/>
<dbReference type="CDD" id="cd00052">
    <property type="entry name" value="EH"/>
    <property type="match status" value="3"/>
</dbReference>
<evidence type="ECO:0000313" key="5">
    <source>
        <dbReference type="EMBL" id="KZT03527.1"/>
    </source>
</evidence>
<feature type="compositionally biased region" description="Low complexity" evidence="1">
    <location>
        <begin position="774"/>
        <end position="793"/>
    </location>
</feature>
<dbReference type="PROSITE" id="PS50031">
    <property type="entry name" value="EH"/>
    <property type="match status" value="3"/>
</dbReference>
<gene>
    <name evidence="5" type="ORF">LAESUDRAFT_729113</name>
</gene>
<feature type="compositionally biased region" description="Low complexity" evidence="1">
    <location>
        <begin position="1238"/>
        <end position="1267"/>
    </location>
</feature>
<proteinExistence type="predicted"/>
<feature type="domain" description="UBA" evidence="2">
    <location>
        <begin position="1333"/>
        <end position="1375"/>
    </location>
</feature>
<evidence type="ECO:0000313" key="6">
    <source>
        <dbReference type="Proteomes" id="UP000076871"/>
    </source>
</evidence>
<feature type="region of interest" description="Disordered" evidence="1">
    <location>
        <begin position="1218"/>
        <end position="1330"/>
    </location>
</feature>
<feature type="compositionally biased region" description="Basic and acidic residues" evidence="1">
    <location>
        <begin position="682"/>
        <end position="694"/>
    </location>
</feature>
<dbReference type="CDD" id="cd14270">
    <property type="entry name" value="UBA"/>
    <property type="match status" value="1"/>
</dbReference>
<feature type="region of interest" description="Disordered" evidence="1">
    <location>
        <begin position="664"/>
        <end position="1090"/>
    </location>
</feature>
<feature type="compositionally biased region" description="Low complexity" evidence="1">
    <location>
        <begin position="449"/>
        <end position="466"/>
    </location>
</feature>
<dbReference type="SMART" id="SM00054">
    <property type="entry name" value="EFh"/>
    <property type="match status" value="2"/>
</dbReference>
<feature type="domain" description="EF-hand" evidence="4">
    <location>
        <begin position="346"/>
        <end position="381"/>
    </location>
</feature>
<dbReference type="InParanoid" id="A0A165CVT6"/>
<feature type="compositionally biased region" description="Basic and acidic residues" evidence="1">
    <location>
        <begin position="525"/>
        <end position="535"/>
    </location>
</feature>
<feature type="compositionally biased region" description="Basic residues" evidence="1">
    <location>
        <begin position="1292"/>
        <end position="1310"/>
    </location>
</feature>
<evidence type="ECO:0008006" key="7">
    <source>
        <dbReference type="Google" id="ProtNLM"/>
    </source>
</evidence>
<evidence type="ECO:0000259" key="2">
    <source>
        <dbReference type="PROSITE" id="PS50030"/>
    </source>
</evidence>
<evidence type="ECO:0000259" key="4">
    <source>
        <dbReference type="PROSITE" id="PS50222"/>
    </source>
</evidence>
<dbReference type="GO" id="GO:0005886">
    <property type="term" value="C:plasma membrane"/>
    <property type="evidence" value="ECO:0007669"/>
    <property type="project" value="TreeGrafter"/>
</dbReference>
<feature type="region of interest" description="Disordered" evidence="1">
    <location>
        <begin position="1153"/>
        <end position="1196"/>
    </location>
</feature>
<dbReference type="InterPro" id="IPR002048">
    <property type="entry name" value="EF_hand_dom"/>
</dbReference>
<protein>
    <recommendedName>
        <fullName evidence="7">EF-hand</fullName>
    </recommendedName>
</protein>
<accession>A0A165CVT6</accession>
<dbReference type="Gene3D" id="1.10.238.10">
    <property type="entry name" value="EF-hand"/>
    <property type="match status" value="3"/>
</dbReference>
<feature type="compositionally biased region" description="Low complexity" evidence="1">
    <location>
        <begin position="707"/>
        <end position="722"/>
    </location>
</feature>
<feature type="compositionally biased region" description="Low complexity" evidence="1">
    <location>
        <begin position="1116"/>
        <end position="1129"/>
    </location>
</feature>
<feature type="compositionally biased region" description="Polar residues" evidence="1">
    <location>
        <begin position="731"/>
        <end position="746"/>
    </location>
</feature>
<keyword evidence="6" id="KW-1185">Reference proteome</keyword>
<feature type="domain" description="EH" evidence="3">
    <location>
        <begin position="10"/>
        <end position="97"/>
    </location>
</feature>
<dbReference type="GO" id="GO:0005509">
    <property type="term" value="F:calcium ion binding"/>
    <property type="evidence" value="ECO:0007669"/>
    <property type="project" value="InterPro"/>
</dbReference>
<reference evidence="5 6" key="1">
    <citation type="journal article" date="2016" name="Mol. Biol. Evol.">
        <title>Comparative Genomics of Early-Diverging Mushroom-Forming Fungi Provides Insights into the Origins of Lignocellulose Decay Capabilities.</title>
        <authorList>
            <person name="Nagy L.G."/>
            <person name="Riley R."/>
            <person name="Tritt A."/>
            <person name="Adam C."/>
            <person name="Daum C."/>
            <person name="Floudas D."/>
            <person name="Sun H."/>
            <person name="Yadav J.S."/>
            <person name="Pangilinan J."/>
            <person name="Larsson K.H."/>
            <person name="Matsuura K."/>
            <person name="Barry K."/>
            <person name="Labutti K."/>
            <person name="Kuo R."/>
            <person name="Ohm R.A."/>
            <person name="Bhattacharya S.S."/>
            <person name="Shirouzu T."/>
            <person name="Yoshinaga Y."/>
            <person name="Martin F.M."/>
            <person name="Grigoriev I.V."/>
            <person name="Hibbett D.S."/>
        </authorList>
    </citation>
    <scope>NUCLEOTIDE SEQUENCE [LARGE SCALE GENOMIC DNA]</scope>
    <source>
        <strain evidence="5 6">93-53</strain>
    </source>
</reference>
<dbReference type="SMART" id="SM00027">
    <property type="entry name" value="EH"/>
    <property type="match status" value="3"/>
</dbReference>
<feature type="compositionally biased region" description="Pro residues" evidence="1">
    <location>
        <begin position="990"/>
        <end position="1006"/>
    </location>
</feature>
<name>A0A165CVT6_9APHY</name>
<feature type="compositionally biased region" description="Polar residues" evidence="1">
    <location>
        <begin position="503"/>
        <end position="524"/>
    </location>
</feature>
<feature type="domain" description="EH" evidence="3">
    <location>
        <begin position="313"/>
        <end position="402"/>
    </location>
</feature>
<dbReference type="PROSITE" id="PS50222">
    <property type="entry name" value="EF_HAND_2"/>
    <property type="match status" value="1"/>
</dbReference>
<evidence type="ECO:0000256" key="1">
    <source>
        <dbReference type="SAM" id="MobiDB-lite"/>
    </source>
</evidence>
<dbReference type="GO" id="GO:0016197">
    <property type="term" value="P:endosomal transport"/>
    <property type="evidence" value="ECO:0007669"/>
    <property type="project" value="TreeGrafter"/>
</dbReference>
<feature type="region of interest" description="Disordered" evidence="1">
    <location>
        <begin position="267"/>
        <end position="290"/>
    </location>
</feature>
<organism evidence="5 6">
    <name type="scientific">Laetiporus sulphureus 93-53</name>
    <dbReference type="NCBI Taxonomy" id="1314785"/>
    <lineage>
        <taxon>Eukaryota</taxon>
        <taxon>Fungi</taxon>
        <taxon>Dikarya</taxon>
        <taxon>Basidiomycota</taxon>
        <taxon>Agaricomycotina</taxon>
        <taxon>Agaricomycetes</taxon>
        <taxon>Polyporales</taxon>
        <taxon>Laetiporus</taxon>
    </lineage>
</organism>
<feature type="region of interest" description="Disordered" evidence="1">
    <location>
        <begin position="1107"/>
        <end position="1132"/>
    </location>
</feature>
<sequence>MSKFAPTPAEVALVNQIFTQADTQKLGVITGDAAVKIFSGAKLAPTVLAEVWSLADEDNNGVLTRKGVAIAVRLLGHAQRGEKITEAMINQPGPIPTIEGLASPIFPQSTGVPTPRSPPPVSLPLLTAQDKAKFMKIFSSCGPTNGLLGGQKAKDVFVKSKLPVDKLSQIWNLADTKNRGALDDVDFIIAMYLIQASMSGQLQTLPSILPPGLYEQAGGKPTFDGVAVHATGGSASYSPSMNSFPMRPMSMIEPHFTGQGSPLHPQMTGQARQTPGGLPLPARSSVPQTSSTFPFVQPQATGSAQQWDVTPAEKANADRLFETLDTQKKGYIEGDIAVPFMLQSKLSEEVLAQVWDLADINNDGRLTRDGFAVAMHLIQAKLNGKEIPNTIPLSLIPPSMRTVIGTTPAPAQPLVTDSIRDLLWDESPPASATAPPQQQAILQPHSTGTMSTRPPQTMSPPSRMPTMPDPFAASSPFQVPAPAPHKDLLGDDEDTAHAASPPLQDQSAEIGNTKNQLNSTNKSLETAKAERESVERTLSEQAAQLSALQTQLSSAKAAYETETRLLSTLRERFANQAADIQKAREELIHGESNLSAVRVEKAEVEGALLRDKEEVRDLQRKMTEVGMQVETLKVEVEKAKKEAKQQKGLLAIAKKQLAHREADKAKVEKELEDAQQEVASITKEREESEAELAKETPTSMTNGHGEPAASPDILAIAAAQPLPATPELVPTSPTGSVMSLGKSNNPFDRVAIASGTGSRSQSPFLPFTNSAVLPTPTIAPAERPAEARTASPALSTTAANPFRLPQASSKEEAPAAPQAPSELVKQATGASEGGVLSPTDTDLFSTPPTTATVLTPSPAPQPQGEAQGKTQAIPAEPTPAPTPVPATIEVQEPAQAEGAPNAQEEKPAAEEQTDLSHQLKELDAEESDSESDYEENEPLATVKTRLSKDLTGSDANGHAGPSTHASSAPPSAVSEDPFGASFSTTESPQPASPAQPAPSIPAPSQPPAASAADFFGAPFVPSTTPSVPSTAPSAPVPVPSNAPAEAISLSNGSVAPTPGVNDFDEAMGKISASPSTSGGPSQPSQFSFDSAFDDNFDFAAANAAANQTPTVNGHGNAATATTTSSPPNAFDSVFMTQHSTSAVQPFHVNTQQPAAVASSPFGQPALPAPQQTRPFSFDDAFGSSAGDANHTSPGNVAQAISFDDAFGGRSSALALDSFSAGSQHPAVGSAQQMRAGHPFPTTTSPPLSPTGTASPQLSARRSSSPPRHASPPPRHSSPKPRPSTSLSDKVPNVRHSKLSLRLPFGRKKKSHDTPPVPPPPLPSHQIVEDPTPAVDDDIEAVKQLCGMGFSRTQAVAALEMHGYDMQRALNSLLGEQSG</sequence>
<dbReference type="Proteomes" id="UP000076871">
    <property type="component" value="Unassembled WGS sequence"/>
</dbReference>
<feature type="compositionally biased region" description="Low complexity" evidence="1">
    <location>
        <begin position="959"/>
        <end position="977"/>
    </location>
</feature>
<dbReference type="EMBL" id="KV427643">
    <property type="protein sequence ID" value="KZT03527.1"/>
    <property type="molecule type" value="Genomic_DNA"/>
</dbReference>
<dbReference type="PANTHER" id="PTHR11216:SF170">
    <property type="entry name" value="DYNAMIN ASSOCIATED PROTEIN 160, ISOFORM D"/>
    <property type="match status" value="1"/>
</dbReference>
<feature type="compositionally biased region" description="Low complexity" evidence="1">
    <location>
        <begin position="1071"/>
        <end position="1090"/>
    </location>
</feature>